<protein>
    <submittedName>
        <fullName evidence="1">Uncharacterized protein</fullName>
    </submittedName>
</protein>
<evidence type="ECO:0000313" key="1">
    <source>
        <dbReference type="EMBL" id="MCY9529179.1"/>
    </source>
</evidence>
<evidence type="ECO:0000313" key="2">
    <source>
        <dbReference type="Proteomes" id="UP001527090"/>
    </source>
</evidence>
<accession>A0ABT4E612</accession>
<dbReference type="EMBL" id="JAMDLY010000008">
    <property type="protein sequence ID" value="MCY9529179.1"/>
    <property type="molecule type" value="Genomic_DNA"/>
</dbReference>
<sequence>MSTPNHNLPLISGTDTADVPRDMNKLAEAVETALDKVDKEMQSVKQSVSDGKGLIAGAVAGKGVPTSPSDPFKTMADNIGKIKVGDDTSDATAAAADIVANRTAYVKGTRVTGTMPDRGAQVITPSGVADVVIPDGRHAGSRVARVNVPADRVRNDTNIAGVQGTMPFRSAENVHMPSTEQTVWPGDRIFVKPPYGFYDGASWVTAPAPQLKPENLPKDVNILGVQGTSERAVPGRISITYNSGQRPGVPGENTFIELASIPAGVKLITLTKPDCNNLFFWSHGFIGLSLRDAFGNEIDIASNSVSISIDTLVLDFWGRTASASGSSDGHAVFPKSIQPEFNQNTTMKLGYVVKSGNNDVSYFDGKFTITHM</sequence>
<proteinExistence type="predicted"/>
<keyword evidence="2" id="KW-1185">Reference proteome</keyword>
<name>A0ABT4E612_PAEAL</name>
<dbReference type="Proteomes" id="UP001527090">
    <property type="component" value="Unassembled WGS sequence"/>
</dbReference>
<reference evidence="1 2" key="1">
    <citation type="submission" date="2022-05" db="EMBL/GenBank/DDBJ databases">
        <title>Genome Sequencing of Bee-Associated Microbes.</title>
        <authorList>
            <person name="Dunlap C."/>
        </authorList>
    </citation>
    <scope>NUCLEOTIDE SEQUENCE [LARGE SCALE GENOMIC DNA]</scope>
    <source>
        <strain evidence="1 2">NRRL NRS-750</strain>
    </source>
</reference>
<dbReference type="RefSeq" id="WP_268631904.1">
    <property type="nucleotide sequence ID" value="NZ_JAMDLY010000008.1"/>
</dbReference>
<comment type="caution">
    <text evidence="1">The sequence shown here is derived from an EMBL/GenBank/DDBJ whole genome shotgun (WGS) entry which is preliminary data.</text>
</comment>
<gene>
    <name evidence="1" type="ORF">M5X04_07495</name>
</gene>
<organism evidence="1 2">
    <name type="scientific">Paenibacillus alvei</name>
    <name type="common">Bacillus alvei</name>
    <dbReference type="NCBI Taxonomy" id="44250"/>
    <lineage>
        <taxon>Bacteria</taxon>
        <taxon>Bacillati</taxon>
        <taxon>Bacillota</taxon>
        <taxon>Bacilli</taxon>
        <taxon>Bacillales</taxon>
        <taxon>Paenibacillaceae</taxon>
        <taxon>Paenibacillus</taxon>
    </lineage>
</organism>